<evidence type="ECO:0000256" key="1">
    <source>
        <dbReference type="SAM" id="MobiDB-lite"/>
    </source>
</evidence>
<name>A0A9D4LTT2_DREPO</name>
<sequence length="51" mass="5587">MQKATLLKIATSHYNEPRPNSCGTNLKPRERAGETKQHQSTLSKMAESCGG</sequence>
<feature type="region of interest" description="Disordered" evidence="1">
    <location>
        <begin position="10"/>
        <end position="51"/>
    </location>
</feature>
<dbReference type="EMBL" id="JAIWYP010000002">
    <property type="protein sequence ID" value="KAH3864115.1"/>
    <property type="molecule type" value="Genomic_DNA"/>
</dbReference>
<accession>A0A9D4LTT2</accession>
<reference evidence="2" key="2">
    <citation type="submission" date="2020-11" db="EMBL/GenBank/DDBJ databases">
        <authorList>
            <person name="McCartney M.A."/>
            <person name="Auch B."/>
            <person name="Kono T."/>
            <person name="Mallez S."/>
            <person name="Becker A."/>
            <person name="Gohl D.M."/>
            <person name="Silverstein K.A.T."/>
            <person name="Koren S."/>
            <person name="Bechman K.B."/>
            <person name="Herman A."/>
            <person name="Abrahante J.E."/>
            <person name="Garbe J."/>
        </authorList>
    </citation>
    <scope>NUCLEOTIDE SEQUENCE</scope>
    <source>
        <strain evidence="2">Duluth1</strain>
        <tissue evidence="2">Whole animal</tissue>
    </source>
</reference>
<organism evidence="2 3">
    <name type="scientific">Dreissena polymorpha</name>
    <name type="common">Zebra mussel</name>
    <name type="synonym">Mytilus polymorpha</name>
    <dbReference type="NCBI Taxonomy" id="45954"/>
    <lineage>
        <taxon>Eukaryota</taxon>
        <taxon>Metazoa</taxon>
        <taxon>Spiralia</taxon>
        <taxon>Lophotrochozoa</taxon>
        <taxon>Mollusca</taxon>
        <taxon>Bivalvia</taxon>
        <taxon>Autobranchia</taxon>
        <taxon>Heteroconchia</taxon>
        <taxon>Euheterodonta</taxon>
        <taxon>Imparidentia</taxon>
        <taxon>Neoheterodontei</taxon>
        <taxon>Myida</taxon>
        <taxon>Dreissenoidea</taxon>
        <taxon>Dreissenidae</taxon>
        <taxon>Dreissena</taxon>
    </lineage>
</organism>
<gene>
    <name evidence="2" type="ORF">DPMN_027129</name>
</gene>
<dbReference type="Proteomes" id="UP000828390">
    <property type="component" value="Unassembled WGS sequence"/>
</dbReference>
<evidence type="ECO:0000313" key="3">
    <source>
        <dbReference type="Proteomes" id="UP000828390"/>
    </source>
</evidence>
<evidence type="ECO:0000313" key="2">
    <source>
        <dbReference type="EMBL" id="KAH3864115.1"/>
    </source>
</evidence>
<reference evidence="2" key="1">
    <citation type="journal article" date="2019" name="bioRxiv">
        <title>The Genome of the Zebra Mussel, Dreissena polymorpha: A Resource for Invasive Species Research.</title>
        <authorList>
            <person name="McCartney M.A."/>
            <person name="Auch B."/>
            <person name="Kono T."/>
            <person name="Mallez S."/>
            <person name="Zhang Y."/>
            <person name="Obille A."/>
            <person name="Becker A."/>
            <person name="Abrahante J.E."/>
            <person name="Garbe J."/>
            <person name="Badalamenti J.P."/>
            <person name="Herman A."/>
            <person name="Mangelson H."/>
            <person name="Liachko I."/>
            <person name="Sullivan S."/>
            <person name="Sone E.D."/>
            <person name="Koren S."/>
            <person name="Silverstein K.A.T."/>
            <person name="Beckman K.B."/>
            <person name="Gohl D.M."/>
        </authorList>
    </citation>
    <scope>NUCLEOTIDE SEQUENCE</scope>
    <source>
        <strain evidence="2">Duluth1</strain>
        <tissue evidence="2">Whole animal</tissue>
    </source>
</reference>
<keyword evidence="3" id="KW-1185">Reference proteome</keyword>
<dbReference type="AlphaFoldDB" id="A0A9D4LTT2"/>
<protein>
    <submittedName>
        <fullName evidence="2">Uncharacterized protein</fullName>
    </submittedName>
</protein>
<comment type="caution">
    <text evidence="2">The sequence shown here is derived from an EMBL/GenBank/DDBJ whole genome shotgun (WGS) entry which is preliminary data.</text>
</comment>
<proteinExistence type="predicted"/>
<feature type="compositionally biased region" description="Basic and acidic residues" evidence="1">
    <location>
        <begin position="27"/>
        <end position="37"/>
    </location>
</feature>